<keyword evidence="2" id="KW-0274">FAD</keyword>
<dbReference type="RefSeq" id="WP_382422443.1">
    <property type="nucleotide sequence ID" value="NZ_JBHSCW010000006.1"/>
</dbReference>
<keyword evidence="4" id="KW-0560">Oxidoreductase</keyword>
<dbReference type="PANTHER" id="PTHR11748">
    <property type="entry name" value="D-LACTATE DEHYDROGENASE"/>
    <property type="match status" value="1"/>
</dbReference>
<keyword evidence="5" id="KW-1185">Reference proteome</keyword>
<dbReference type="GO" id="GO:0019154">
    <property type="term" value="F:glycolate dehydrogenase activity"/>
    <property type="evidence" value="ECO:0007669"/>
    <property type="project" value="UniProtKB-EC"/>
</dbReference>
<accession>A0ABV8UNQ1</accession>
<dbReference type="Gene3D" id="3.30.465.10">
    <property type="match status" value="1"/>
</dbReference>
<dbReference type="PANTHER" id="PTHR11748:SF103">
    <property type="entry name" value="GLYCOLATE OXIDASE SUBUNIT GLCE"/>
    <property type="match status" value="1"/>
</dbReference>
<feature type="domain" description="FAD-binding PCMH-type" evidence="3">
    <location>
        <begin position="1"/>
        <end position="183"/>
    </location>
</feature>
<dbReference type="InterPro" id="IPR016166">
    <property type="entry name" value="FAD-bd_PCMH"/>
</dbReference>
<dbReference type="SUPFAM" id="SSF56176">
    <property type="entry name" value="FAD-binding/transporter-associated domain-like"/>
    <property type="match status" value="1"/>
</dbReference>
<dbReference type="EC" id="1.1.99.14" evidence="4"/>
<evidence type="ECO:0000313" key="4">
    <source>
        <dbReference type="EMBL" id="MFC4352093.1"/>
    </source>
</evidence>
<dbReference type="NCBIfam" id="NF008439">
    <property type="entry name" value="PRK11282.1"/>
    <property type="match status" value="1"/>
</dbReference>
<dbReference type="EMBL" id="JBHSCW010000006">
    <property type="protein sequence ID" value="MFC4352093.1"/>
    <property type="molecule type" value="Genomic_DNA"/>
</dbReference>
<evidence type="ECO:0000313" key="5">
    <source>
        <dbReference type="Proteomes" id="UP001595799"/>
    </source>
</evidence>
<dbReference type="SUPFAM" id="SSF55103">
    <property type="entry name" value="FAD-linked oxidases, C-terminal domain"/>
    <property type="match status" value="1"/>
</dbReference>
<dbReference type="InterPro" id="IPR006094">
    <property type="entry name" value="Oxid_FAD_bind_N"/>
</dbReference>
<proteinExistence type="predicted"/>
<comment type="caution">
    <text evidence="4">The sequence shown here is derived from an EMBL/GenBank/DDBJ whole genome shotgun (WGS) entry which is preliminary data.</text>
</comment>
<sequence>MTEILRPDSPDQLFELVNWAVAEKQPLKITGSNSKDGLGRPVQARQTVSLSAFSGIRLYEPEELVLSAGAGTPVSEIRAALLAKGQDMAFEPPDLSAFYGHGDGEGTLGGLLACNLSGPRRIKSGAARDHFLGFTAVTGRGEAVKSGGRVVKNVTGYDLSKLLAGSHGTLGMMTEVTLKVLPVSEKLRTVLVYGLDDRQAVSALSQALGTPHEVSAAAHLPAATAARMELSRVSDAGRAVTAVRVEGPEPSALFRCDALRSELSAYGETEELHGQNSRDFWTKVGALEPFVQAPQQIVWRLSTAPSAAAGTAARILEQRDGQHYYDWGGGLLWIGFDSAGGDDDGGEAIVRSAIAEAGGHATLMRAPDPLRASVAVFQPQEPGKAALSARIKTAFDPSGVLNPGRMYADS</sequence>
<dbReference type="InterPro" id="IPR016169">
    <property type="entry name" value="FAD-bd_PCMH_sub2"/>
</dbReference>
<evidence type="ECO:0000256" key="2">
    <source>
        <dbReference type="ARBA" id="ARBA00022827"/>
    </source>
</evidence>
<dbReference type="InterPro" id="IPR036318">
    <property type="entry name" value="FAD-bd_PCMH-like_sf"/>
</dbReference>
<reference evidence="5" key="1">
    <citation type="journal article" date="2019" name="Int. J. Syst. Evol. Microbiol.">
        <title>The Global Catalogue of Microorganisms (GCM) 10K type strain sequencing project: providing services to taxonomists for standard genome sequencing and annotation.</title>
        <authorList>
            <consortium name="The Broad Institute Genomics Platform"/>
            <consortium name="The Broad Institute Genome Sequencing Center for Infectious Disease"/>
            <person name="Wu L."/>
            <person name="Ma J."/>
        </authorList>
    </citation>
    <scope>NUCLEOTIDE SEQUENCE [LARGE SCALE GENOMIC DNA]</scope>
    <source>
        <strain evidence="5">CECT 8472</strain>
    </source>
</reference>
<evidence type="ECO:0000259" key="3">
    <source>
        <dbReference type="PROSITE" id="PS51387"/>
    </source>
</evidence>
<gene>
    <name evidence="4" type="primary">glcE</name>
    <name evidence="4" type="ORF">ACFOW6_11120</name>
</gene>
<dbReference type="Pfam" id="PF01565">
    <property type="entry name" value="FAD_binding_4"/>
    <property type="match status" value="1"/>
</dbReference>
<organism evidence="4 5">
    <name type="scientific">Fodinicurvata halophila</name>
    <dbReference type="NCBI Taxonomy" id="1419723"/>
    <lineage>
        <taxon>Bacteria</taxon>
        <taxon>Pseudomonadati</taxon>
        <taxon>Pseudomonadota</taxon>
        <taxon>Alphaproteobacteria</taxon>
        <taxon>Rhodospirillales</taxon>
        <taxon>Rhodovibrionaceae</taxon>
        <taxon>Fodinicurvata</taxon>
    </lineage>
</organism>
<dbReference type="Proteomes" id="UP001595799">
    <property type="component" value="Unassembled WGS sequence"/>
</dbReference>
<dbReference type="PROSITE" id="PS51387">
    <property type="entry name" value="FAD_PCMH"/>
    <property type="match status" value="1"/>
</dbReference>
<dbReference type="InterPro" id="IPR016164">
    <property type="entry name" value="FAD-linked_Oxase-like_C"/>
</dbReference>
<name>A0ABV8UNQ1_9PROT</name>
<protein>
    <submittedName>
        <fullName evidence="4">Glycolate oxidase subunit GlcE</fullName>
        <ecNumber evidence="4">1.1.99.14</ecNumber>
    </submittedName>
</protein>
<keyword evidence="1" id="KW-0285">Flavoprotein</keyword>
<evidence type="ECO:0000256" key="1">
    <source>
        <dbReference type="ARBA" id="ARBA00022630"/>
    </source>
</evidence>